<dbReference type="Proteomes" id="UP001165652">
    <property type="component" value="Unassembled WGS sequence"/>
</dbReference>
<name>A0ABT5J9C0_RHOTP</name>
<reference evidence="2" key="2">
    <citation type="submission" date="2023-02" db="EMBL/GenBank/DDBJ databases">
        <authorList>
            <person name="Rayyan A."/>
            <person name="Meyer T."/>
            <person name="Kyndt J.A."/>
        </authorList>
    </citation>
    <scope>NUCLEOTIDE SEQUENCE</scope>
    <source>
        <strain evidence="2">DSM 9987</strain>
    </source>
</reference>
<dbReference type="InterPro" id="IPR016119">
    <property type="entry name" value="Br/Cl_peroxidase_C"/>
</dbReference>
<sequence length="699" mass="77099">MPISHPIPDPDGEARRNRSQMVRDLAGRVARERDEAQTVSNREESDASGLYVTNFTKGLPHDQHGIADGARYEQLVDAICQPGPTDFEHLRPTQPTPPAKLFETEVDDKPQVDWRGWESPRAGHVHDLEGPDAAEVAMPPAPRLGGSELCAEMAELYAMAILRDVPFRRIADESGGDENTQLDVESVLAALRKLSWFDPDGRPVSSFPDGSDRSLTLQERRRRTARFHDHGSMDYGPIDDPATSYSRLTGKLLFRGSVPGAKAGPLLSQFLLIGNRGRGGPRSPDGATSVSFSESDGYIVYGAQALDQRVFTFVPQLDYMTTWGGWLDVQRGADLRPYSVVDGARRFLTTPRDLCAYVRLDQLYQAYLNACLLMLSAREYTSSFKFDSGFPESSGARAAFATFGGPHVLSLVTEVASRCLKAVRRQKFGFHRRARPERIAGLLTLAAAARDGGPLHGQTALTRNVQEKCESMLDELDRSQILALVAHHNALRRHSPNAARSRVTPPANPEWLPEHRNYLLAMALPEGSPMHASYGAGHATVAGGCVTILKAFFEMYDDMGSPLMWPFPVYEPIDDGSRLEKAHCAPLTLQGELNKLAANIAIGRNMAGVHYYTDYYESLRMGERVAVGILEEQMLTYGEPVTMRFDSFDGDRIVIRSPQAAGRDRPLVTINGRPEAYSGWWTRHTIEPPTAAGLQAAAE</sequence>
<feature type="compositionally biased region" description="Basic and acidic residues" evidence="1">
    <location>
        <begin position="26"/>
        <end position="45"/>
    </location>
</feature>
<proteinExistence type="predicted"/>
<organism evidence="2 3">
    <name type="scientific">Rhodoplanes tepidamans</name>
    <name type="common">Rhodoplanes cryptolactis</name>
    <dbReference type="NCBI Taxonomy" id="200616"/>
    <lineage>
        <taxon>Bacteria</taxon>
        <taxon>Pseudomonadati</taxon>
        <taxon>Pseudomonadota</taxon>
        <taxon>Alphaproteobacteria</taxon>
        <taxon>Hyphomicrobiales</taxon>
        <taxon>Nitrobacteraceae</taxon>
        <taxon>Rhodoplanes</taxon>
    </lineage>
</organism>
<dbReference type="PANTHER" id="PTHR34599">
    <property type="entry name" value="PEROXIDASE-RELATED"/>
    <property type="match status" value="1"/>
</dbReference>
<dbReference type="SUPFAM" id="SSF48317">
    <property type="entry name" value="Acid phosphatase/Vanadium-dependent haloperoxidase"/>
    <property type="match status" value="1"/>
</dbReference>
<protein>
    <recommendedName>
        <fullName evidence="4">Bromoperoxidase</fullName>
    </recommendedName>
</protein>
<feature type="region of interest" description="Disordered" evidence="1">
    <location>
        <begin position="26"/>
        <end position="47"/>
    </location>
</feature>
<dbReference type="PANTHER" id="PTHR34599:SF1">
    <property type="entry name" value="PHOSPHATIDIC ACID PHOSPHATASE TYPE 2_HALOPEROXIDASE DOMAIN-CONTAINING PROTEIN"/>
    <property type="match status" value="1"/>
</dbReference>
<evidence type="ECO:0000256" key="1">
    <source>
        <dbReference type="SAM" id="MobiDB-lite"/>
    </source>
</evidence>
<accession>A0ABT5J9C0</accession>
<comment type="caution">
    <text evidence="2">The sequence shown here is derived from an EMBL/GenBank/DDBJ whole genome shotgun (WGS) entry which is preliminary data.</text>
</comment>
<dbReference type="InterPro" id="IPR052559">
    <property type="entry name" value="V-haloperoxidase"/>
</dbReference>
<dbReference type="RefSeq" id="WP_272776940.1">
    <property type="nucleotide sequence ID" value="NZ_JAQQLI010000013.1"/>
</dbReference>
<reference evidence="2" key="1">
    <citation type="journal article" date="2023" name="Microbiol Resour">
        <title>Genome Sequences of Rhodoplanes serenus and Two Thermotolerant Strains, Rhodoplanes tepidamans and 'Rhodoplanes cryptolactis,' Further Refine the Genus.</title>
        <authorList>
            <person name="Rayyan A.A."/>
            <person name="Kyndt J.A."/>
        </authorList>
    </citation>
    <scope>NUCLEOTIDE SEQUENCE</scope>
    <source>
        <strain evidence="2">DSM 9987</strain>
    </source>
</reference>
<evidence type="ECO:0008006" key="4">
    <source>
        <dbReference type="Google" id="ProtNLM"/>
    </source>
</evidence>
<keyword evidence="3" id="KW-1185">Reference proteome</keyword>
<dbReference type="InterPro" id="IPR036938">
    <property type="entry name" value="PAP2/HPO_sf"/>
</dbReference>
<evidence type="ECO:0000313" key="3">
    <source>
        <dbReference type="Proteomes" id="UP001165652"/>
    </source>
</evidence>
<feature type="region of interest" description="Disordered" evidence="1">
    <location>
        <begin position="1"/>
        <end position="20"/>
    </location>
</feature>
<dbReference type="Gene3D" id="1.10.606.10">
    <property type="entry name" value="Vanadium-containing Chloroperoxidase, domain 2"/>
    <property type="match status" value="1"/>
</dbReference>
<dbReference type="EMBL" id="JAQQLI010000013">
    <property type="protein sequence ID" value="MDC7786093.1"/>
    <property type="molecule type" value="Genomic_DNA"/>
</dbReference>
<gene>
    <name evidence="2" type="ORF">PQJ73_10405</name>
</gene>
<evidence type="ECO:0000313" key="2">
    <source>
        <dbReference type="EMBL" id="MDC7786093.1"/>
    </source>
</evidence>